<evidence type="ECO:0000256" key="2">
    <source>
        <dbReference type="ARBA" id="ARBA00005300"/>
    </source>
</evidence>
<dbReference type="STRING" id="650164.K5VWC3"/>
<dbReference type="SUPFAM" id="SSF53098">
    <property type="entry name" value="Ribonuclease H-like"/>
    <property type="match status" value="1"/>
</dbReference>
<dbReference type="Pfam" id="PF00075">
    <property type="entry name" value="RNase_H"/>
    <property type="match status" value="1"/>
</dbReference>
<evidence type="ECO:0000313" key="10">
    <source>
        <dbReference type="Proteomes" id="UP000008370"/>
    </source>
</evidence>
<dbReference type="HOGENOM" id="CLU_093362_1_0_1"/>
<dbReference type="GO" id="GO:0003676">
    <property type="term" value="F:nucleic acid binding"/>
    <property type="evidence" value="ECO:0007669"/>
    <property type="project" value="InterPro"/>
</dbReference>
<keyword evidence="4" id="KW-0540">Nuclease</keyword>
<comment type="catalytic activity">
    <reaction evidence="1">
        <text>Endonucleolytic cleavage to 5'-phosphomonoester.</text>
        <dbReference type="EC" id="3.1.26.4"/>
    </reaction>
</comment>
<dbReference type="InterPro" id="IPR050092">
    <property type="entry name" value="RNase_H"/>
</dbReference>
<dbReference type="InterPro" id="IPR036397">
    <property type="entry name" value="RNaseH_sf"/>
</dbReference>
<dbReference type="InParanoid" id="K5VWC3"/>
<dbReference type="InterPro" id="IPR012337">
    <property type="entry name" value="RNaseH-like_sf"/>
</dbReference>
<dbReference type="PANTHER" id="PTHR10642">
    <property type="entry name" value="RIBONUCLEASE H1"/>
    <property type="match status" value="1"/>
</dbReference>
<dbReference type="OrthoDB" id="2751246at2759"/>
<proteinExistence type="inferred from homology"/>
<dbReference type="Proteomes" id="UP000008370">
    <property type="component" value="Unassembled WGS sequence"/>
</dbReference>
<reference evidence="9 10" key="1">
    <citation type="journal article" date="2012" name="BMC Genomics">
        <title>Comparative genomics of the white-rot fungi, Phanerochaete carnosa and P. chrysosporium, to elucidate the genetic basis of the distinct wood types they colonize.</title>
        <authorList>
            <person name="Suzuki H."/>
            <person name="MacDonald J."/>
            <person name="Syed K."/>
            <person name="Salamov A."/>
            <person name="Hori C."/>
            <person name="Aerts A."/>
            <person name="Henrissat B."/>
            <person name="Wiebenga A."/>
            <person name="vanKuyk P.A."/>
            <person name="Barry K."/>
            <person name="Lindquist E."/>
            <person name="LaButti K."/>
            <person name="Lapidus A."/>
            <person name="Lucas S."/>
            <person name="Coutinho P."/>
            <person name="Gong Y."/>
            <person name="Samejima M."/>
            <person name="Mahadevan R."/>
            <person name="Abou-Zaid M."/>
            <person name="de Vries R.P."/>
            <person name="Igarashi K."/>
            <person name="Yadav J.S."/>
            <person name="Grigoriev I.V."/>
            <person name="Master E.R."/>
        </authorList>
    </citation>
    <scope>NUCLEOTIDE SEQUENCE [LARGE SCALE GENOMIC DNA]</scope>
    <source>
        <strain evidence="9 10">HHB-10118-sp</strain>
    </source>
</reference>
<keyword evidence="10" id="KW-1185">Reference proteome</keyword>
<feature type="non-terminal residue" evidence="9">
    <location>
        <position position="262"/>
    </location>
</feature>
<evidence type="ECO:0000256" key="3">
    <source>
        <dbReference type="ARBA" id="ARBA00012180"/>
    </source>
</evidence>
<keyword evidence="7" id="KW-0378">Hydrolase</keyword>
<keyword evidence="5" id="KW-0479">Metal-binding</keyword>
<dbReference type="KEGG" id="pco:PHACADRAFT_102911"/>
<dbReference type="RefSeq" id="XP_007400051.1">
    <property type="nucleotide sequence ID" value="XM_007399989.1"/>
</dbReference>
<dbReference type="GO" id="GO:0043137">
    <property type="term" value="P:DNA replication, removal of RNA primer"/>
    <property type="evidence" value="ECO:0007669"/>
    <property type="project" value="TreeGrafter"/>
</dbReference>
<feature type="domain" description="RNase H type-1" evidence="8">
    <location>
        <begin position="189"/>
        <end position="262"/>
    </location>
</feature>
<gene>
    <name evidence="9" type="ORF">PHACADRAFT_102911</name>
</gene>
<dbReference type="EC" id="3.1.26.4" evidence="3"/>
<dbReference type="PROSITE" id="PS50879">
    <property type="entry name" value="RNASE_H_1"/>
    <property type="match status" value="1"/>
</dbReference>
<evidence type="ECO:0000256" key="6">
    <source>
        <dbReference type="ARBA" id="ARBA00022759"/>
    </source>
</evidence>
<dbReference type="EMBL" id="JH930477">
    <property type="protein sequence ID" value="EKM50884.1"/>
    <property type="molecule type" value="Genomic_DNA"/>
</dbReference>
<dbReference type="GO" id="GO:0046872">
    <property type="term" value="F:metal ion binding"/>
    <property type="evidence" value="ECO:0007669"/>
    <property type="project" value="UniProtKB-KW"/>
</dbReference>
<dbReference type="PANTHER" id="PTHR10642:SF26">
    <property type="entry name" value="RIBONUCLEASE H1"/>
    <property type="match status" value="1"/>
</dbReference>
<organism evidence="9 10">
    <name type="scientific">Phanerochaete carnosa (strain HHB-10118-sp)</name>
    <name type="common">White-rot fungus</name>
    <name type="synonym">Peniophora carnosa</name>
    <dbReference type="NCBI Taxonomy" id="650164"/>
    <lineage>
        <taxon>Eukaryota</taxon>
        <taxon>Fungi</taxon>
        <taxon>Dikarya</taxon>
        <taxon>Basidiomycota</taxon>
        <taxon>Agaricomycotina</taxon>
        <taxon>Agaricomycetes</taxon>
        <taxon>Polyporales</taxon>
        <taxon>Phanerochaetaceae</taxon>
        <taxon>Phanerochaete</taxon>
    </lineage>
</organism>
<dbReference type="GO" id="GO:0004523">
    <property type="term" value="F:RNA-DNA hybrid ribonuclease activity"/>
    <property type="evidence" value="ECO:0007669"/>
    <property type="project" value="UniProtKB-EC"/>
</dbReference>
<dbReference type="InterPro" id="IPR002156">
    <property type="entry name" value="RNaseH_domain"/>
</dbReference>
<dbReference type="GeneID" id="18907246"/>
<name>K5VWC3_PHACS</name>
<evidence type="ECO:0000256" key="4">
    <source>
        <dbReference type="ARBA" id="ARBA00022722"/>
    </source>
</evidence>
<evidence type="ECO:0000256" key="7">
    <source>
        <dbReference type="ARBA" id="ARBA00022801"/>
    </source>
</evidence>
<accession>K5VWC3</accession>
<protein>
    <recommendedName>
        <fullName evidence="3">ribonuclease H</fullName>
        <ecNumber evidence="3">3.1.26.4</ecNumber>
    </recommendedName>
</protein>
<evidence type="ECO:0000313" key="9">
    <source>
        <dbReference type="EMBL" id="EKM50884.1"/>
    </source>
</evidence>
<sequence>MIRVADLSSTRLSAAKLDRTTKGRMPLWYHLGSTLPLSRLQASTPASCLCTSHRVHTVADALRVTTRLAMQHPRRHLARKNCACPPCRQDREAGCSHPHQCCTLANELIANLRPRWHPSHLPPPDNLSLTGHRHSHNGSVTLGGEQHRILFDPSLTIADDLSSTIRTFCRSNTDPDALAYRPLVPPHADVTPITAYTDGSCLHNGTAFARAGSGVYFGPNDARNRGMRVPGPIQSNQAGELFAVLVACSLIDATAPLHIVSD</sequence>
<dbReference type="Gene3D" id="3.30.420.10">
    <property type="entry name" value="Ribonuclease H-like superfamily/Ribonuclease H"/>
    <property type="match status" value="1"/>
</dbReference>
<comment type="similarity">
    <text evidence="2">Belongs to the RNase H family.</text>
</comment>
<evidence type="ECO:0000256" key="5">
    <source>
        <dbReference type="ARBA" id="ARBA00022723"/>
    </source>
</evidence>
<keyword evidence="6" id="KW-0255">Endonuclease</keyword>
<dbReference type="AlphaFoldDB" id="K5VWC3"/>
<evidence type="ECO:0000256" key="1">
    <source>
        <dbReference type="ARBA" id="ARBA00000077"/>
    </source>
</evidence>
<evidence type="ECO:0000259" key="8">
    <source>
        <dbReference type="PROSITE" id="PS50879"/>
    </source>
</evidence>